<gene>
    <name evidence="3" type="ORF">METZ01_LOCUS260202</name>
</gene>
<dbReference type="Pfam" id="PF01436">
    <property type="entry name" value="NHL"/>
    <property type="match status" value="1"/>
</dbReference>
<name>A0A382J6E0_9ZZZZ</name>
<protein>
    <recommendedName>
        <fullName evidence="2">Teneurin NHL domain-containing protein</fullName>
    </recommendedName>
</protein>
<dbReference type="SUPFAM" id="SSF101898">
    <property type="entry name" value="NHL repeat"/>
    <property type="match status" value="1"/>
</dbReference>
<evidence type="ECO:0000256" key="1">
    <source>
        <dbReference type="ARBA" id="ARBA00022737"/>
    </source>
</evidence>
<dbReference type="Gene3D" id="2.120.10.30">
    <property type="entry name" value="TolB, C-terminal domain"/>
    <property type="match status" value="2"/>
</dbReference>
<reference evidence="3" key="1">
    <citation type="submission" date="2018-05" db="EMBL/GenBank/DDBJ databases">
        <authorList>
            <person name="Lanie J.A."/>
            <person name="Ng W.-L."/>
            <person name="Kazmierczak K.M."/>
            <person name="Andrzejewski T.M."/>
            <person name="Davidsen T.M."/>
            <person name="Wayne K.J."/>
            <person name="Tettelin H."/>
            <person name="Glass J.I."/>
            <person name="Rusch D."/>
            <person name="Podicherti R."/>
            <person name="Tsui H.-C.T."/>
            <person name="Winkler M.E."/>
        </authorList>
    </citation>
    <scope>NUCLEOTIDE SEQUENCE</scope>
</reference>
<accession>A0A382J6E0</accession>
<feature type="non-terminal residue" evidence="3">
    <location>
        <position position="350"/>
    </location>
</feature>
<feature type="domain" description="Teneurin NHL" evidence="2">
    <location>
        <begin position="192"/>
        <end position="244"/>
    </location>
</feature>
<proteinExistence type="predicted"/>
<evidence type="ECO:0000259" key="2">
    <source>
        <dbReference type="Pfam" id="PF25021"/>
    </source>
</evidence>
<keyword evidence="1" id="KW-0677">Repeat</keyword>
<feature type="domain" description="Teneurin NHL" evidence="2">
    <location>
        <begin position="246"/>
        <end position="297"/>
    </location>
</feature>
<dbReference type="InterPro" id="IPR011042">
    <property type="entry name" value="6-blade_b-propeller_TolB-like"/>
</dbReference>
<evidence type="ECO:0000313" key="3">
    <source>
        <dbReference type="EMBL" id="SVC07348.1"/>
    </source>
</evidence>
<organism evidence="3">
    <name type="scientific">marine metagenome</name>
    <dbReference type="NCBI Taxonomy" id="408172"/>
    <lineage>
        <taxon>unclassified sequences</taxon>
        <taxon>metagenomes</taxon>
        <taxon>ecological metagenomes</taxon>
    </lineage>
</organism>
<feature type="non-terminal residue" evidence="3">
    <location>
        <position position="1"/>
    </location>
</feature>
<dbReference type="PANTHER" id="PTHR13833">
    <property type="match status" value="1"/>
</dbReference>
<dbReference type="PROSITE" id="PS51125">
    <property type="entry name" value="NHL"/>
    <property type="match status" value="2"/>
</dbReference>
<dbReference type="EMBL" id="UINC01072012">
    <property type="protein sequence ID" value="SVC07348.1"/>
    <property type="molecule type" value="Genomic_DNA"/>
</dbReference>
<dbReference type="InterPro" id="IPR056822">
    <property type="entry name" value="TEN_NHL"/>
</dbReference>
<sequence length="350" mass="37445">NDGSMESHEEVEQYSFSGSVSTTYDSYPSSYSKTNIGGSGSKLPTKLEIWADVADQGWGSYCTWFYVYLTDSSGANITYKSWAAPRPRNTNLYTQFDLSQFDNESWYRPYAGFKVRMYAPYSGCAAYLYSMTVKLTYNEVNLPSFNTPTGMTGDIYGNLYISGYGSHKIRKIDSEGHVTTYAGSGTAGSTNGASTTARFNSPYGLASDSSGNIYVADSGNNLIRKIDSNGTVTTLAGSGSAASTDGQGTSASFNRPLGIAVDNSGNVYVVDNQGHKIRRIDSSGYVTTLAGTGSAGSSNQGASSTFNSPSGLALDSSNNLYVADLHNHLIRKISIPPEHSEVALTLYNLD</sequence>
<dbReference type="Pfam" id="PF25021">
    <property type="entry name" value="TEN_NHL"/>
    <property type="match status" value="2"/>
</dbReference>
<dbReference type="InterPro" id="IPR001258">
    <property type="entry name" value="NHL_repeat"/>
</dbReference>
<dbReference type="AlphaFoldDB" id="A0A382J6E0"/>
<dbReference type="PANTHER" id="PTHR13833:SF71">
    <property type="entry name" value="NHL DOMAIN-CONTAINING PROTEIN"/>
    <property type="match status" value="1"/>
</dbReference>